<evidence type="ECO:0000256" key="7">
    <source>
        <dbReference type="ARBA" id="ARBA00022989"/>
    </source>
</evidence>
<evidence type="ECO:0000256" key="2">
    <source>
        <dbReference type="ARBA" id="ARBA00005417"/>
    </source>
</evidence>
<dbReference type="Proteomes" id="UP000319824">
    <property type="component" value="Unassembled WGS sequence"/>
</dbReference>
<evidence type="ECO:0000313" key="13">
    <source>
        <dbReference type="Proteomes" id="UP000319824"/>
    </source>
</evidence>
<feature type="transmembrane region" description="Helical" evidence="9">
    <location>
        <begin position="6"/>
        <end position="29"/>
    </location>
</feature>
<keyword evidence="5" id="KW-0547">Nucleotide-binding</keyword>
<keyword evidence="6 12" id="KW-0067">ATP-binding</keyword>
<dbReference type="PANTHER" id="PTHR43394">
    <property type="entry name" value="ATP-DEPENDENT PERMEASE MDL1, MITOCHONDRIAL"/>
    <property type="match status" value="1"/>
</dbReference>
<evidence type="ECO:0000256" key="5">
    <source>
        <dbReference type="ARBA" id="ARBA00022741"/>
    </source>
</evidence>
<dbReference type="SMART" id="SM00382">
    <property type="entry name" value="AAA"/>
    <property type="match status" value="1"/>
</dbReference>
<dbReference type="Pfam" id="PF00664">
    <property type="entry name" value="ABC_membrane"/>
    <property type="match status" value="1"/>
</dbReference>
<dbReference type="Pfam" id="PF00005">
    <property type="entry name" value="ABC_tran"/>
    <property type="match status" value="1"/>
</dbReference>
<dbReference type="InterPro" id="IPR003593">
    <property type="entry name" value="AAA+_ATPase"/>
</dbReference>
<dbReference type="GO" id="GO:0016887">
    <property type="term" value="F:ATP hydrolysis activity"/>
    <property type="evidence" value="ECO:0007669"/>
    <property type="project" value="InterPro"/>
</dbReference>
<dbReference type="InterPro" id="IPR003439">
    <property type="entry name" value="ABC_transporter-like_ATP-bd"/>
</dbReference>
<evidence type="ECO:0000256" key="9">
    <source>
        <dbReference type="SAM" id="Phobius"/>
    </source>
</evidence>
<dbReference type="PROSITE" id="PS50929">
    <property type="entry name" value="ABC_TM1F"/>
    <property type="match status" value="1"/>
</dbReference>
<dbReference type="InterPro" id="IPR036640">
    <property type="entry name" value="ABC1_TM_sf"/>
</dbReference>
<dbReference type="AlphaFoldDB" id="A0A559TFF0"/>
<keyword evidence="4 9" id="KW-0812">Transmembrane</keyword>
<feature type="transmembrane region" description="Helical" evidence="9">
    <location>
        <begin position="111"/>
        <end position="137"/>
    </location>
</feature>
<evidence type="ECO:0000256" key="1">
    <source>
        <dbReference type="ARBA" id="ARBA00004651"/>
    </source>
</evidence>
<keyword evidence="7 9" id="KW-1133">Transmembrane helix</keyword>
<dbReference type="Gene3D" id="3.40.50.300">
    <property type="entry name" value="P-loop containing nucleotide triphosphate hydrolases"/>
    <property type="match status" value="1"/>
</dbReference>
<keyword evidence="3" id="KW-0813">Transport</keyword>
<comment type="similarity">
    <text evidence="2">Belongs to the ABC transporter superfamily.</text>
</comment>
<feature type="domain" description="ABC transmembrane type-1" evidence="11">
    <location>
        <begin position="77"/>
        <end position="359"/>
    </location>
</feature>
<dbReference type="PANTHER" id="PTHR43394:SF1">
    <property type="entry name" value="ATP-BINDING CASSETTE SUB-FAMILY B MEMBER 10, MITOCHONDRIAL"/>
    <property type="match status" value="1"/>
</dbReference>
<feature type="transmembrane region" description="Helical" evidence="9">
    <location>
        <begin position="218"/>
        <end position="236"/>
    </location>
</feature>
<dbReference type="EMBL" id="VISO01000002">
    <property type="protein sequence ID" value="TVZ73337.1"/>
    <property type="molecule type" value="Genomic_DNA"/>
</dbReference>
<dbReference type="GO" id="GO:0005524">
    <property type="term" value="F:ATP binding"/>
    <property type="evidence" value="ECO:0007669"/>
    <property type="project" value="UniProtKB-KW"/>
</dbReference>
<protein>
    <submittedName>
        <fullName evidence="12">ATP-binding cassette subfamily B protein</fullName>
    </submittedName>
</protein>
<comment type="caution">
    <text evidence="12">The sequence shown here is derived from an EMBL/GenBank/DDBJ whole genome shotgun (WGS) entry which is preliminary data.</text>
</comment>
<dbReference type="InterPro" id="IPR039421">
    <property type="entry name" value="Type_1_exporter"/>
</dbReference>
<reference evidence="12 13" key="1">
    <citation type="submission" date="2019-06" db="EMBL/GenBank/DDBJ databases">
        <title>Pac Bio to generate improved reference genome sequences for organisms with transposon mutant libraries (support for FEBA project).</title>
        <authorList>
            <person name="Blow M."/>
        </authorList>
    </citation>
    <scope>NUCLEOTIDE SEQUENCE [LARGE SCALE GENOMIC DNA]</scope>
    <source>
        <strain evidence="12 13">USDA 1844</strain>
    </source>
</reference>
<dbReference type="InterPro" id="IPR017871">
    <property type="entry name" value="ABC_transporter-like_CS"/>
</dbReference>
<dbReference type="InterPro" id="IPR027417">
    <property type="entry name" value="P-loop_NTPase"/>
</dbReference>
<dbReference type="Gene3D" id="1.20.1560.10">
    <property type="entry name" value="ABC transporter type 1, transmembrane domain"/>
    <property type="match status" value="1"/>
</dbReference>
<dbReference type="FunFam" id="1.20.1560.10:FF:000053">
    <property type="entry name" value="Multidrug ABC transporter ATP-binding protein"/>
    <property type="match status" value="1"/>
</dbReference>
<keyword evidence="8 9" id="KW-0472">Membrane</keyword>
<proteinExistence type="inferred from homology"/>
<dbReference type="GO" id="GO:0005886">
    <property type="term" value="C:plasma membrane"/>
    <property type="evidence" value="ECO:0007669"/>
    <property type="project" value="UniProtKB-SubCell"/>
</dbReference>
<evidence type="ECO:0000259" key="10">
    <source>
        <dbReference type="PROSITE" id="PS50893"/>
    </source>
</evidence>
<evidence type="ECO:0000256" key="8">
    <source>
        <dbReference type="ARBA" id="ARBA00023136"/>
    </source>
</evidence>
<accession>A0A559TFF0</accession>
<feature type="domain" description="ABC transporter" evidence="10">
    <location>
        <begin position="393"/>
        <end position="627"/>
    </location>
</feature>
<comment type="subcellular location">
    <subcellularLocation>
        <location evidence="1">Cell membrane</location>
        <topology evidence="1">Multi-pass membrane protein</topology>
    </subcellularLocation>
</comment>
<sequence>MVPASEPFALAAVAGFLSTCNVMHSAYWLSSKNMRMRIMFRINARLSSMPPLKFTPLKVEMLRRFFSYYRPYRGLFVLDFSCAIISGLLELGFPMAVKLFVDRLLIGQDWLLILLASAGLLVVYAINTGLMAIVTYWGHMLGINIETDMRRAAFDHLQKLSFSYYDNQKTGHLVGRLTKDLEEIGEVAHHGPEDLFIAVMTFAGALILMLTVNWQLALITAIIVPLTAWVTSRYGTRMTRNSRALFGRVGDFNARIEESVGGVRVVQAFGNEDHERALFENDNQSYRKTKLEAYRIMAASTSLSYMSMRLTQMIVMIAGSYFVLAGELTAGGFIGFLLLVGVFFRPVEKINSVIETYPKGIAGFRRFTELIDTEPDIEDAPNAVEVDHLKGEIAYRDVSFAYSSGKPALKHVNLTIRAGETVAFVGPSGAGKTTICSLLPRFYEVGDGAISVDGIDIRHMKLASLRRQIGVVQQDVFLFAGTIRENIAYGRLDAGEADIVEAAMRAKLDDMIASLPNGLDTMIGERGVKLSGGQKQRLAIARMFLKNPPILILDEATSALDTETERQIQQSLAKLAEGRTTLIIAHRLATIRDADRIVVVDGSRVVEEGSHVELLKRRGHYRRLYDAQLATSS</sequence>
<gene>
    <name evidence="12" type="ORF">BCL32_1557</name>
</gene>
<dbReference type="SUPFAM" id="SSF90123">
    <property type="entry name" value="ABC transporter transmembrane region"/>
    <property type="match status" value="1"/>
</dbReference>
<evidence type="ECO:0000256" key="6">
    <source>
        <dbReference type="ARBA" id="ARBA00022840"/>
    </source>
</evidence>
<evidence type="ECO:0000313" key="12">
    <source>
        <dbReference type="EMBL" id="TVZ73337.1"/>
    </source>
</evidence>
<feature type="transmembrane region" description="Helical" evidence="9">
    <location>
        <begin position="72"/>
        <end position="91"/>
    </location>
</feature>
<feature type="transmembrane region" description="Helical" evidence="9">
    <location>
        <begin position="314"/>
        <end position="344"/>
    </location>
</feature>
<dbReference type="GO" id="GO:0015421">
    <property type="term" value="F:ABC-type oligopeptide transporter activity"/>
    <property type="evidence" value="ECO:0007669"/>
    <property type="project" value="TreeGrafter"/>
</dbReference>
<evidence type="ECO:0000259" key="11">
    <source>
        <dbReference type="PROSITE" id="PS50929"/>
    </source>
</evidence>
<name>A0A559TFF0_9HYPH</name>
<dbReference type="InterPro" id="IPR011527">
    <property type="entry name" value="ABC1_TM_dom"/>
</dbReference>
<dbReference type="PROSITE" id="PS00211">
    <property type="entry name" value="ABC_TRANSPORTER_1"/>
    <property type="match status" value="1"/>
</dbReference>
<organism evidence="12 13">
    <name type="scientific">Rhizobium mongolense USDA 1844</name>
    <dbReference type="NCBI Taxonomy" id="1079460"/>
    <lineage>
        <taxon>Bacteria</taxon>
        <taxon>Pseudomonadati</taxon>
        <taxon>Pseudomonadota</taxon>
        <taxon>Alphaproteobacteria</taxon>
        <taxon>Hyphomicrobiales</taxon>
        <taxon>Rhizobiaceae</taxon>
        <taxon>Rhizobium/Agrobacterium group</taxon>
        <taxon>Rhizobium</taxon>
    </lineage>
</organism>
<evidence type="ECO:0000256" key="4">
    <source>
        <dbReference type="ARBA" id="ARBA00022692"/>
    </source>
</evidence>
<dbReference type="CDD" id="cd18549">
    <property type="entry name" value="ABC_6TM_YwjA_like"/>
    <property type="match status" value="1"/>
</dbReference>
<evidence type="ECO:0000256" key="3">
    <source>
        <dbReference type="ARBA" id="ARBA00022448"/>
    </source>
</evidence>
<dbReference type="SUPFAM" id="SSF52540">
    <property type="entry name" value="P-loop containing nucleoside triphosphate hydrolases"/>
    <property type="match status" value="1"/>
</dbReference>
<dbReference type="FunFam" id="3.40.50.300:FF:000287">
    <property type="entry name" value="Multidrug ABC transporter ATP-binding protein"/>
    <property type="match status" value="1"/>
</dbReference>
<dbReference type="PROSITE" id="PS50893">
    <property type="entry name" value="ABC_TRANSPORTER_2"/>
    <property type="match status" value="1"/>
</dbReference>
<feature type="transmembrane region" description="Helical" evidence="9">
    <location>
        <begin position="195"/>
        <end position="212"/>
    </location>
</feature>